<evidence type="ECO:0000313" key="1">
    <source>
        <dbReference type="EMBL" id="ERF75380.1"/>
    </source>
</evidence>
<proteinExistence type="predicted"/>
<dbReference type="RefSeq" id="XP_007787392.1">
    <property type="nucleotide sequence ID" value="XM_007789202.1"/>
</dbReference>
<reference evidence="2" key="1">
    <citation type="journal article" date="2014" name="BMC Genomics">
        <title>Genome characteristics reveal the impact of lichenization on lichen-forming fungus Endocarpon pusillum Hedwig (Verrucariales, Ascomycota).</title>
        <authorList>
            <person name="Wang Y.-Y."/>
            <person name="Liu B."/>
            <person name="Zhang X.-Y."/>
            <person name="Zhou Q.-M."/>
            <person name="Zhang T."/>
            <person name="Li H."/>
            <person name="Yu Y.-F."/>
            <person name="Zhang X.-L."/>
            <person name="Hao X.-Y."/>
            <person name="Wang M."/>
            <person name="Wang L."/>
            <person name="Wei J.-C."/>
        </authorList>
    </citation>
    <scope>NUCLEOTIDE SEQUENCE [LARGE SCALE GENOMIC DNA]</scope>
    <source>
        <strain evidence="2">Z07020 / HMAS-L-300199</strain>
    </source>
</reference>
<protein>
    <recommendedName>
        <fullName evidence="3">F-box domain-containing protein</fullName>
    </recommendedName>
</protein>
<accession>U1HX46</accession>
<dbReference type="AlphaFoldDB" id="U1HX46"/>
<organism evidence="1 2">
    <name type="scientific">Endocarpon pusillum (strain Z07020 / HMAS-L-300199)</name>
    <name type="common">Lichen-forming fungus</name>
    <dbReference type="NCBI Taxonomy" id="1263415"/>
    <lineage>
        <taxon>Eukaryota</taxon>
        <taxon>Fungi</taxon>
        <taxon>Dikarya</taxon>
        <taxon>Ascomycota</taxon>
        <taxon>Pezizomycotina</taxon>
        <taxon>Eurotiomycetes</taxon>
        <taxon>Chaetothyriomycetidae</taxon>
        <taxon>Verrucariales</taxon>
        <taxon>Verrucariaceae</taxon>
        <taxon>Endocarpon</taxon>
    </lineage>
</organism>
<dbReference type="Proteomes" id="UP000019373">
    <property type="component" value="Unassembled WGS sequence"/>
</dbReference>
<keyword evidence="2" id="KW-1185">Reference proteome</keyword>
<evidence type="ECO:0000313" key="2">
    <source>
        <dbReference type="Proteomes" id="UP000019373"/>
    </source>
</evidence>
<dbReference type="EMBL" id="KE720815">
    <property type="protein sequence ID" value="ERF75380.1"/>
    <property type="molecule type" value="Genomic_DNA"/>
</dbReference>
<gene>
    <name evidence="1" type="ORF">EPUS_00173</name>
</gene>
<dbReference type="OrthoDB" id="72726at2759"/>
<dbReference type="GeneID" id="19235237"/>
<evidence type="ECO:0008006" key="3">
    <source>
        <dbReference type="Google" id="ProtNLM"/>
    </source>
</evidence>
<sequence length="341" mass="39319">MFLQIPRELRDQIYVCLFASTRITFGEKYISRITTKTMKPAPNSLAILRTCRQINQEAGAFWLGHVLFNFEHPEDLLDKLSKLPPTTLSQIRHLRTSGRPLMLQPIGYGDDVFYRLVWALKLLPGLRLHRLTVLGGSSGEIGYDTLDGLIKYGNGWRELRFITLDSAMHQFTEMDFLGNLDWDKPQPSTWEEILRQRDGADSGASITIYRSIQSDAPGAVMNPYRRQILEGALPREPGKLGVTDTENMELRAKEEGKEVLFVVKRGHAAEIAEQDGPPYTLEDDIRQWAHGMTWNEIRRQCIDFHVDEDMDVDDFFHTEKDDEVEVNNYKDVDEYEWDPVN</sequence>
<dbReference type="HOGENOM" id="CLU_066073_0_0_1"/>
<dbReference type="PANTHER" id="PTHR38790">
    <property type="entry name" value="2EXR DOMAIN-CONTAINING PROTEIN-RELATED"/>
    <property type="match status" value="1"/>
</dbReference>
<dbReference type="OMA" id="NGWKELR"/>
<dbReference type="eggNOG" id="ENOG502SN4M">
    <property type="taxonomic scope" value="Eukaryota"/>
</dbReference>
<name>U1HX46_ENDPU</name>